<dbReference type="EMBL" id="JWSY01000018">
    <property type="protein sequence ID" value="KIC56986.1"/>
    <property type="molecule type" value="Genomic_DNA"/>
</dbReference>
<gene>
    <name evidence="1" type="ORF">RM53_10335</name>
</gene>
<dbReference type="AlphaFoldDB" id="A0A0B4CRG9"/>
<protein>
    <submittedName>
        <fullName evidence="1">Uncharacterized protein</fullName>
    </submittedName>
</protein>
<reference evidence="1 2" key="1">
    <citation type="submission" date="2014-12" db="EMBL/GenBank/DDBJ databases">
        <title>Genome sequencing of Brevundimonas nasdae TPW30.</title>
        <authorList>
            <person name="Tan P.W."/>
            <person name="Chan K.-G."/>
        </authorList>
    </citation>
    <scope>NUCLEOTIDE SEQUENCE [LARGE SCALE GENOMIC DNA]</scope>
    <source>
        <strain evidence="1 2">TPW30</strain>
    </source>
</reference>
<dbReference type="STRING" id="172043.RM53_10335"/>
<evidence type="ECO:0000313" key="1">
    <source>
        <dbReference type="EMBL" id="KIC56986.1"/>
    </source>
</evidence>
<sequence length="230" mass="24786">MGFVPTYASSCSTLTFPTKCKKCTAPTFFFSCSCGSAVLFDELGGYWPVHDCERAETEAGLKRARHIIEDGRDAASGSHRPFEGLHDLIDVDGLPDGERRQVEVITGKVKAPATLRPEHAIKPMDPTADGEEHFFIGLMTERESGTARIKRLYAEVGGLGLKMLGLPAQSQAVQITMVDAGGEPNESYTAIADRGRLEGGAQPGKLVGVSLVGRVASGYRFWLVTDLQVL</sequence>
<dbReference type="Proteomes" id="UP000031166">
    <property type="component" value="Unassembled WGS sequence"/>
</dbReference>
<accession>A0A0B4CRG9</accession>
<proteinExistence type="predicted"/>
<organism evidence="1 2">
    <name type="scientific">Brevundimonas nasdae</name>
    <dbReference type="NCBI Taxonomy" id="172043"/>
    <lineage>
        <taxon>Bacteria</taxon>
        <taxon>Pseudomonadati</taxon>
        <taxon>Pseudomonadota</taxon>
        <taxon>Alphaproteobacteria</taxon>
        <taxon>Caulobacterales</taxon>
        <taxon>Caulobacteraceae</taxon>
        <taxon>Brevundimonas</taxon>
    </lineage>
</organism>
<dbReference type="RefSeq" id="WP_039246520.1">
    <property type="nucleotide sequence ID" value="NZ_JWSY01000018.1"/>
</dbReference>
<comment type="caution">
    <text evidence="1">The sequence shown here is derived from an EMBL/GenBank/DDBJ whole genome shotgun (WGS) entry which is preliminary data.</text>
</comment>
<name>A0A0B4CRG9_9CAUL</name>
<evidence type="ECO:0000313" key="2">
    <source>
        <dbReference type="Proteomes" id="UP000031166"/>
    </source>
</evidence>